<feature type="transmembrane region" description="Helical" evidence="7">
    <location>
        <begin position="176"/>
        <end position="193"/>
    </location>
</feature>
<dbReference type="GO" id="GO:0010043">
    <property type="term" value="P:response to zinc ion"/>
    <property type="evidence" value="ECO:0007669"/>
    <property type="project" value="TreeGrafter"/>
</dbReference>
<dbReference type="Pfam" id="PF00950">
    <property type="entry name" value="ABC-3"/>
    <property type="match status" value="1"/>
</dbReference>
<keyword evidence="3 6" id="KW-0812">Transmembrane</keyword>
<evidence type="ECO:0000256" key="1">
    <source>
        <dbReference type="ARBA" id="ARBA00004141"/>
    </source>
</evidence>
<keyword evidence="9" id="KW-1185">Reference proteome</keyword>
<dbReference type="GO" id="GO:0055085">
    <property type="term" value="P:transmembrane transport"/>
    <property type="evidence" value="ECO:0007669"/>
    <property type="project" value="InterPro"/>
</dbReference>
<dbReference type="Proteomes" id="UP000660861">
    <property type="component" value="Unassembled WGS sequence"/>
</dbReference>
<dbReference type="InterPro" id="IPR037294">
    <property type="entry name" value="ABC_BtuC-like"/>
</dbReference>
<comment type="caution">
    <text evidence="8">The sequence shown here is derived from an EMBL/GenBank/DDBJ whole genome shotgun (WGS) entry which is preliminary data.</text>
</comment>
<feature type="transmembrane region" description="Helical" evidence="7">
    <location>
        <begin position="13"/>
        <end position="37"/>
    </location>
</feature>
<sequence>MIALIQELLSYDFIVRALIVGTLVSLCAALLGVSLVLKRYSMIGDGLSHVGFGALSIAMALNLSPLQVSIPIVVLAAFLLLRISSNSKIKGDAAIALIASGSLAVGVIVTSLTTGMNTDVNSYMFGSILAMSQGDVYLSVGLSIIVLILFIFFYNKLFAITFDENFALATGIKAKMYNMLLAFLTAITIVVGMRIMGALLISSLVIFPALTAMRLFQSFRGVVICSAVVSVLCFVAGIAGSFVFSTPAGASVVAANILMFALFSFAGFVRRRTV</sequence>
<comment type="similarity">
    <text evidence="2 6">Belongs to the ABC-3 integral membrane protein family.</text>
</comment>
<evidence type="ECO:0000256" key="7">
    <source>
        <dbReference type="SAM" id="Phobius"/>
    </source>
</evidence>
<feature type="transmembrane region" description="Helical" evidence="7">
    <location>
        <begin position="250"/>
        <end position="269"/>
    </location>
</feature>
<keyword evidence="5 7" id="KW-0472">Membrane</keyword>
<feature type="transmembrane region" description="Helical" evidence="7">
    <location>
        <begin position="199"/>
        <end position="216"/>
    </location>
</feature>
<comment type="subcellular location">
    <subcellularLocation>
        <location evidence="6">Cell membrane</location>
        <topology evidence="6">Multi-pass membrane protein</topology>
    </subcellularLocation>
    <subcellularLocation>
        <location evidence="1">Membrane</location>
        <topology evidence="1">Multi-pass membrane protein</topology>
    </subcellularLocation>
</comment>
<protein>
    <submittedName>
        <fullName evidence="8">Metal ABC transporter permease</fullName>
    </submittedName>
</protein>
<organism evidence="8 9">
    <name type="scientific">Zongyangia hominis</name>
    <dbReference type="NCBI Taxonomy" id="2763677"/>
    <lineage>
        <taxon>Bacteria</taxon>
        <taxon>Bacillati</taxon>
        <taxon>Bacillota</taxon>
        <taxon>Clostridia</taxon>
        <taxon>Eubacteriales</taxon>
        <taxon>Oscillospiraceae</taxon>
        <taxon>Zongyangia</taxon>
    </lineage>
</organism>
<keyword evidence="6" id="KW-0813">Transport</keyword>
<dbReference type="AlphaFoldDB" id="A0A926IB80"/>
<dbReference type="PANTHER" id="PTHR30477:SF0">
    <property type="entry name" value="METAL TRANSPORT SYSTEM MEMBRANE PROTEIN TM_0125-RELATED"/>
    <property type="match status" value="1"/>
</dbReference>
<evidence type="ECO:0000313" key="9">
    <source>
        <dbReference type="Proteomes" id="UP000660861"/>
    </source>
</evidence>
<feature type="transmembrane region" description="Helical" evidence="7">
    <location>
        <begin position="136"/>
        <end position="155"/>
    </location>
</feature>
<dbReference type="PANTHER" id="PTHR30477">
    <property type="entry name" value="ABC-TRANSPORTER METAL-BINDING PROTEIN"/>
    <property type="match status" value="1"/>
</dbReference>
<dbReference type="SUPFAM" id="SSF81345">
    <property type="entry name" value="ABC transporter involved in vitamin B12 uptake, BtuC"/>
    <property type="match status" value="1"/>
</dbReference>
<dbReference type="RefSeq" id="WP_262397103.1">
    <property type="nucleotide sequence ID" value="NZ_JACRTC010000002.1"/>
</dbReference>
<evidence type="ECO:0000256" key="2">
    <source>
        <dbReference type="ARBA" id="ARBA00008034"/>
    </source>
</evidence>
<proteinExistence type="inferred from homology"/>
<evidence type="ECO:0000256" key="4">
    <source>
        <dbReference type="ARBA" id="ARBA00022989"/>
    </source>
</evidence>
<dbReference type="InterPro" id="IPR001626">
    <property type="entry name" value="ABC_TroCD"/>
</dbReference>
<gene>
    <name evidence="8" type="ORF">H8709_04090</name>
</gene>
<evidence type="ECO:0000313" key="8">
    <source>
        <dbReference type="EMBL" id="MBC8570003.1"/>
    </source>
</evidence>
<feature type="transmembrane region" description="Helical" evidence="7">
    <location>
        <begin position="223"/>
        <end position="244"/>
    </location>
</feature>
<dbReference type="GO" id="GO:0043190">
    <property type="term" value="C:ATP-binding cassette (ABC) transporter complex"/>
    <property type="evidence" value="ECO:0007669"/>
    <property type="project" value="InterPro"/>
</dbReference>
<reference evidence="8" key="1">
    <citation type="submission" date="2020-08" db="EMBL/GenBank/DDBJ databases">
        <title>Genome public.</title>
        <authorList>
            <person name="Liu C."/>
            <person name="Sun Q."/>
        </authorList>
    </citation>
    <scope>NUCLEOTIDE SEQUENCE</scope>
    <source>
        <strain evidence="8">NSJ-54</strain>
    </source>
</reference>
<evidence type="ECO:0000256" key="5">
    <source>
        <dbReference type="ARBA" id="ARBA00023136"/>
    </source>
</evidence>
<evidence type="ECO:0000256" key="3">
    <source>
        <dbReference type="ARBA" id="ARBA00022692"/>
    </source>
</evidence>
<feature type="transmembrane region" description="Helical" evidence="7">
    <location>
        <begin position="93"/>
        <end position="116"/>
    </location>
</feature>
<dbReference type="EMBL" id="JACRTC010000002">
    <property type="protein sequence ID" value="MBC8570003.1"/>
    <property type="molecule type" value="Genomic_DNA"/>
</dbReference>
<name>A0A926IB80_9FIRM</name>
<accession>A0A926IB80</accession>
<feature type="transmembrane region" description="Helical" evidence="7">
    <location>
        <begin position="57"/>
        <end position="81"/>
    </location>
</feature>
<dbReference type="Gene3D" id="1.10.3470.10">
    <property type="entry name" value="ABC transporter involved in vitamin B12 uptake, BtuC"/>
    <property type="match status" value="1"/>
</dbReference>
<evidence type="ECO:0000256" key="6">
    <source>
        <dbReference type="RuleBase" id="RU003943"/>
    </source>
</evidence>
<keyword evidence="4 7" id="KW-1133">Transmembrane helix</keyword>